<reference evidence="5 6" key="1">
    <citation type="submission" date="2018-08" db="EMBL/GenBank/DDBJ databases">
        <title>A genome reference for cultivated species of the human gut microbiota.</title>
        <authorList>
            <person name="Zou Y."/>
            <person name="Xue W."/>
            <person name="Luo G."/>
        </authorList>
    </citation>
    <scope>NUCLEOTIDE SEQUENCE [LARGE SCALE GENOMIC DNA]</scope>
    <source>
        <strain evidence="4 6">AM21-18</strain>
        <strain evidence="3 7">AM32-6</strain>
        <strain evidence="2 5">TF01-20-2</strain>
    </source>
</reference>
<keyword evidence="1" id="KW-1133">Transmembrane helix</keyword>
<feature type="transmembrane region" description="Helical" evidence="1">
    <location>
        <begin position="42"/>
        <end position="60"/>
    </location>
</feature>
<evidence type="ECO:0000313" key="4">
    <source>
        <dbReference type="EMBL" id="RHG87337.1"/>
    </source>
</evidence>
<evidence type="ECO:0000313" key="7">
    <source>
        <dbReference type="Proteomes" id="UP000284472"/>
    </source>
</evidence>
<dbReference type="AlphaFoldDB" id="A0A3E4V1F3"/>
<evidence type="ECO:0000313" key="5">
    <source>
        <dbReference type="Proteomes" id="UP000260808"/>
    </source>
</evidence>
<evidence type="ECO:0000313" key="3">
    <source>
        <dbReference type="EMBL" id="RHD02026.1"/>
    </source>
</evidence>
<evidence type="ECO:0000256" key="1">
    <source>
        <dbReference type="SAM" id="Phobius"/>
    </source>
</evidence>
<keyword evidence="1" id="KW-0472">Membrane</keyword>
<sequence>MYPQVRSTLIIVYLHDNWKGRSHPFRSLAKGVVLMYVTYNDLFTFVLMIVAIITLVKSFYDEHKK</sequence>
<dbReference type="Proteomes" id="UP000283981">
    <property type="component" value="Unassembled WGS sequence"/>
</dbReference>
<dbReference type="EMBL" id="QSSX01000033">
    <property type="protein sequence ID" value="RGM21145.1"/>
    <property type="molecule type" value="Genomic_DNA"/>
</dbReference>
<evidence type="ECO:0000313" key="2">
    <source>
        <dbReference type="EMBL" id="RGM21145.1"/>
    </source>
</evidence>
<dbReference type="Proteomes" id="UP000260808">
    <property type="component" value="Unassembled WGS sequence"/>
</dbReference>
<name>A0A3E4V1F3_MEDGN</name>
<evidence type="ECO:0000313" key="6">
    <source>
        <dbReference type="Proteomes" id="UP000283981"/>
    </source>
</evidence>
<protein>
    <submittedName>
        <fullName evidence="2">Uncharacterized protein</fullName>
    </submittedName>
</protein>
<accession>A0A3E4V1F3</accession>
<dbReference type="EMBL" id="QRIS01000005">
    <property type="protein sequence ID" value="RHG87337.1"/>
    <property type="molecule type" value="Genomic_DNA"/>
</dbReference>
<gene>
    <name evidence="4" type="ORF">DW243_04320</name>
    <name evidence="3" type="ORF">DW812_15615</name>
    <name evidence="2" type="ORF">DXC31_12465</name>
</gene>
<organism evidence="2 5">
    <name type="scientific">Mediterraneibacter gnavus</name>
    <name type="common">Ruminococcus gnavus</name>
    <dbReference type="NCBI Taxonomy" id="33038"/>
    <lineage>
        <taxon>Bacteria</taxon>
        <taxon>Bacillati</taxon>
        <taxon>Bacillota</taxon>
        <taxon>Clostridia</taxon>
        <taxon>Lachnospirales</taxon>
        <taxon>Lachnospiraceae</taxon>
        <taxon>Mediterraneibacter</taxon>
    </lineage>
</organism>
<comment type="caution">
    <text evidence="2">The sequence shown here is derived from an EMBL/GenBank/DDBJ whole genome shotgun (WGS) entry which is preliminary data.</text>
</comment>
<proteinExistence type="predicted"/>
<dbReference type="Proteomes" id="UP000284472">
    <property type="component" value="Unassembled WGS sequence"/>
</dbReference>
<dbReference type="EMBL" id="QSIR01000032">
    <property type="protein sequence ID" value="RHD02026.1"/>
    <property type="molecule type" value="Genomic_DNA"/>
</dbReference>
<keyword evidence="1" id="KW-0812">Transmembrane</keyword>